<evidence type="ECO:0000313" key="4">
    <source>
        <dbReference type="Proteomes" id="UP000245609"/>
    </source>
</evidence>
<dbReference type="PANTHER" id="PTHR11199">
    <property type="entry name" value="STROMAL ANTIGEN"/>
    <property type="match status" value="1"/>
</dbReference>
<feature type="compositionally biased region" description="Basic residues" evidence="1">
    <location>
        <begin position="96"/>
        <end position="106"/>
    </location>
</feature>
<feature type="compositionally biased region" description="Polar residues" evidence="1">
    <location>
        <begin position="13"/>
        <end position="25"/>
    </location>
</feature>
<comment type="caution">
    <text evidence="3">The sequence shown here is derived from an EMBL/GenBank/DDBJ whole genome shotgun (WGS) entry which is preliminary data.</text>
</comment>
<organism evidence="3 4">
    <name type="scientific">Smittium megazygosporum</name>
    <dbReference type="NCBI Taxonomy" id="133381"/>
    <lineage>
        <taxon>Eukaryota</taxon>
        <taxon>Fungi</taxon>
        <taxon>Fungi incertae sedis</taxon>
        <taxon>Zoopagomycota</taxon>
        <taxon>Kickxellomycotina</taxon>
        <taxon>Harpellomycetes</taxon>
        <taxon>Harpellales</taxon>
        <taxon>Legeriomycetaceae</taxon>
        <taxon>Smittium</taxon>
    </lineage>
</organism>
<dbReference type="InterPro" id="IPR016024">
    <property type="entry name" value="ARM-type_fold"/>
</dbReference>
<sequence length="1680" mass="189080">MDITPRRSARTAALSSNNHTPNSTGGKKFNSKQTLKAGPSKSGKQRKLTQFATSKEPGSVSGSGKSSAYKDPFQDSSDSEQGTDISDESDPMAKSRSGKQKTVKKTVQKDLPFSSIDYDCPILTEISGDNVDIKSTAQVWLDTYYSLHEDAIKSFVNLTLRIAGCPGSIEVSELYSRINMEKSLDRLRVLINKTKDCPPQLVSSKNKSEKNILNYALQFVKSVVKNGGDMLIFGSKDTEIDSSFKKYYFNLPNSVMRYSLFFSIIGNWLETLSTNEYRPFRQAGTIVIFNIQSSIATIKKSIRDGLTIVRRQILDDENRSAQKKSSKPKKSARRVQLEEREAEFLLQDKILSERCDMILEKTVQFRHRDVYPPIRAECVHYIADWISKDPPSFLKTNYLRYFGWLWHDRDEKVRLAAVENVRNIMSIDNTIAPMLRGFFERFGPRLLQLSVADSDNNVMVAAIKLSITTIQLGMLNITPAKIQSAISQINKKNVKDLHLEKKDAKKTKKVAKSKNKKSKLSQSFSQQLLYESDKSSDSESENDESRNENNEERADIDRAEQSPSMVICIPDSDIDPTNPEGQTDGVQKDAVKYLAPLIVHSLPSVRSAAGTLVYQWLSTNWAQSMLSELNLSGEPSNEKEPNQGFYEKCAIYKSVAAFLSLLESTPLPESAGNNNNGNNFSYKGDLDKSQICLSDDPNTIFEKKWNEARVFLHNLSSSETQKLNFLPEIETGFGLDSSWIIAASNSLYSKSPFFQDVDALMHYISMDHSSVPEPSSQTSSMELDSKLVLSPEQEFALLRAVLVWVGTQKASLYTKSKNLNNKVGLSSINTQLQSFYSGFSKWANILFQRYRDQPKCLECLLAIACYGLSPQIYLENGTKEDLKNLSNLLTHILERKNNSVIVTQFLVYLLGQIDDSLILDMENTKIELSTSKANNGEELMEVEQEVAEISGDSESSGSMPYLKEYKPKQSIGNFISTSMKSAFNKLVVNLRDIDVLDYENILDPLVIIRSIIYDRNAIEQLEEFGNIIEAVNSFISSTKYTVNPVFELFLNIYNQDSSTSIKSEFENFSVKALNISGHILNRMVAWKFYYVNSSILKLHSKALQNPRLSFADSETDVLISKAKMLINERDALLEACKEKFSKEEENIHLKITSLLISSNVYILFSTSTLNLSTTETVAVSDTISSINKLKDLIILTISFETQNAWIMSLSNIFSLWVTTILPWALLIDEFDPKDSQRMSDISNKQQLASYYFNLKNSIYHNGYISDLAKSISTMIEYGVFSLAFISKLASYVGKMGSEIILREYEKKVPKSLLSDFNSNQGSNLAEENMEVDLENTDGGTSMKKQDDHSSKGFISTKFFGFVAQSSFDNSVQKLFYSLKGAAVSATLQGFVLKEFMRSLQQNFELCVTTDLVLKRPGSLIYYNKQLSILPKIISSVLRSTSTDDNNVSKKNIAKTAMMQFGKPSVCSLWATLHKAVIKYGFDIVEMCCLESISTIVDMIDKEDAQNQGKKQKNLSESKNVSLLRKSYERCTLWYGMLASVVSGLILPKHAKIIKDALLNEGKNVNKDYLSSRLPVNEQLGNDDINENKVPEDSASIRISPESLGDKLLKEYNLAANQPYIKALDEQINRLVNVKSRLLPELQLEHEGIDILQSSNFTRPFIEIESPMKKRNISDNVGLLN</sequence>
<evidence type="ECO:0000256" key="1">
    <source>
        <dbReference type="SAM" id="MobiDB-lite"/>
    </source>
</evidence>
<dbReference type="STRING" id="133381.A0A2T9ZCZ8"/>
<evidence type="ECO:0000313" key="3">
    <source>
        <dbReference type="EMBL" id="PVV02473.1"/>
    </source>
</evidence>
<proteinExistence type="predicted"/>
<evidence type="ECO:0000259" key="2">
    <source>
        <dbReference type="PROSITE" id="PS51425"/>
    </source>
</evidence>
<feature type="compositionally biased region" description="Basic and acidic residues" evidence="1">
    <location>
        <begin position="531"/>
        <end position="560"/>
    </location>
</feature>
<dbReference type="OrthoDB" id="498590at2759"/>
<dbReference type="GO" id="GO:0008278">
    <property type="term" value="C:cohesin complex"/>
    <property type="evidence" value="ECO:0007669"/>
    <property type="project" value="TreeGrafter"/>
</dbReference>
<gene>
    <name evidence="3" type="ORF">BB560_003072</name>
</gene>
<dbReference type="GO" id="GO:0007062">
    <property type="term" value="P:sister chromatid cohesion"/>
    <property type="evidence" value="ECO:0007669"/>
    <property type="project" value="UniProtKB-ARBA"/>
</dbReference>
<feature type="compositionally biased region" description="Polar residues" evidence="1">
    <location>
        <begin position="74"/>
        <end position="84"/>
    </location>
</feature>
<dbReference type="SUPFAM" id="SSF48371">
    <property type="entry name" value="ARM repeat"/>
    <property type="match status" value="1"/>
</dbReference>
<dbReference type="InterPro" id="IPR020839">
    <property type="entry name" value="SCD"/>
</dbReference>
<dbReference type="EMBL" id="MBFS01000447">
    <property type="protein sequence ID" value="PVV02473.1"/>
    <property type="molecule type" value="Genomic_DNA"/>
</dbReference>
<dbReference type="GO" id="GO:0000785">
    <property type="term" value="C:chromatin"/>
    <property type="evidence" value="ECO:0007669"/>
    <property type="project" value="TreeGrafter"/>
</dbReference>
<feature type="compositionally biased region" description="Basic residues" evidence="1">
    <location>
        <begin position="504"/>
        <end position="519"/>
    </location>
</feature>
<dbReference type="InterPro" id="IPR013721">
    <property type="entry name" value="STAG"/>
</dbReference>
<dbReference type="Pfam" id="PF08514">
    <property type="entry name" value="STAG"/>
    <property type="match status" value="1"/>
</dbReference>
<feature type="region of interest" description="Disordered" evidence="1">
    <location>
        <begin position="1"/>
        <end position="106"/>
    </location>
</feature>
<dbReference type="PANTHER" id="PTHR11199:SF0">
    <property type="entry name" value="LD34181P-RELATED"/>
    <property type="match status" value="1"/>
</dbReference>
<reference evidence="3 4" key="1">
    <citation type="journal article" date="2018" name="MBio">
        <title>Comparative Genomics Reveals the Core Gene Toolbox for the Fungus-Insect Symbiosis.</title>
        <authorList>
            <person name="Wang Y."/>
            <person name="Stata M."/>
            <person name="Wang W."/>
            <person name="Stajich J.E."/>
            <person name="White M.M."/>
            <person name="Moncalvo J.M."/>
        </authorList>
    </citation>
    <scope>NUCLEOTIDE SEQUENCE [LARGE SCALE GENOMIC DNA]</scope>
    <source>
        <strain evidence="3 4">SC-DP-2</strain>
    </source>
</reference>
<feature type="domain" description="SCD" evidence="2">
    <location>
        <begin position="363"/>
        <end position="449"/>
    </location>
</feature>
<name>A0A2T9ZCZ8_9FUNG</name>
<dbReference type="InterPro" id="IPR039662">
    <property type="entry name" value="Cohesin_Scc3/SA"/>
</dbReference>
<dbReference type="GO" id="GO:0005634">
    <property type="term" value="C:nucleus"/>
    <property type="evidence" value="ECO:0007669"/>
    <property type="project" value="TreeGrafter"/>
</dbReference>
<dbReference type="Proteomes" id="UP000245609">
    <property type="component" value="Unassembled WGS sequence"/>
</dbReference>
<keyword evidence="4" id="KW-1185">Reference proteome</keyword>
<accession>A0A2T9ZCZ8</accession>
<dbReference type="PROSITE" id="PS51425">
    <property type="entry name" value="SCD"/>
    <property type="match status" value="1"/>
</dbReference>
<protein>
    <recommendedName>
        <fullName evidence="2">SCD domain-containing protein</fullName>
    </recommendedName>
</protein>
<dbReference type="Pfam" id="PF21581">
    <property type="entry name" value="SCD"/>
    <property type="match status" value="1"/>
</dbReference>
<dbReference type="GO" id="GO:0003682">
    <property type="term" value="F:chromatin binding"/>
    <property type="evidence" value="ECO:0007669"/>
    <property type="project" value="TreeGrafter"/>
</dbReference>
<feature type="region of interest" description="Disordered" evidence="1">
    <location>
        <begin position="497"/>
        <end position="562"/>
    </location>
</feature>